<dbReference type="OrthoDB" id="1676631at2759"/>
<name>A0A7J0FZZ5_9ERIC</name>
<accession>A0A7J0FZZ5</accession>
<dbReference type="Proteomes" id="UP000585474">
    <property type="component" value="Unassembled WGS sequence"/>
</dbReference>
<sequence length="152" mass="16804">MACFNVSSNKEKSLVLRAASGSNHVAETLSADRSGGKVCKGKALTYASAVDRIGDRLRILEEEVDVMKRDFIEGMEERKKLMDEISQQFQVLKQYLRYGNGVGVLIVNPRKNGRGGTGLSQVLHWQSNPSLFIRDPRANMGAFEVSADTDEP</sequence>
<evidence type="ECO:0000313" key="2">
    <source>
        <dbReference type="Proteomes" id="UP000585474"/>
    </source>
</evidence>
<protein>
    <submittedName>
        <fullName evidence="1">Uncharacterized protein</fullName>
    </submittedName>
</protein>
<proteinExistence type="predicted"/>
<dbReference type="AlphaFoldDB" id="A0A7J0FZZ5"/>
<organism evidence="1 2">
    <name type="scientific">Actinidia rufa</name>
    <dbReference type="NCBI Taxonomy" id="165716"/>
    <lineage>
        <taxon>Eukaryota</taxon>
        <taxon>Viridiplantae</taxon>
        <taxon>Streptophyta</taxon>
        <taxon>Embryophyta</taxon>
        <taxon>Tracheophyta</taxon>
        <taxon>Spermatophyta</taxon>
        <taxon>Magnoliopsida</taxon>
        <taxon>eudicotyledons</taxon>
        <taxon>Gunneridae</taxon>
        <taxon>Pentapetalae</taxon>
        <taxon>asterids</taxon>
        <taxon>Ericales</taxon>
        <taxon>Actinidiaceae</taxon>
        <taxon>Actinidia</taxon>
    </lineage>
</organism>
<reference evidence="1 2" key="1">
    <citation type="submission" date="2019-07" db="EMBL/GenBank/DDBJ databases">
        <title>De Novo Assembly of kiwifruit Actinidia rufa.</title>
        <authorList>
            <person name="Sugita-Konishi S."/>
            <person name="Sato K."/>
            <person name="Mori E."/>
            <person name="Abe Y."/>
            <person name="Kisaki G."/>
            <person name="Hamano K."/>
            <person name="Suezawa K."/>
            <person name="Otani M."/>
            <person name="Fukuda T."/>
            <person name="Manabe T."/>
            <person name="Gomi K."/>
            <person name="Tabuchi M."/>
            <person name="Akimitsu K."/>
            <person name="Kataoka I."/>
        </authorList>
    </citation>
    <scope>NUCLEOTIDE SEQUENCE [LARGE SCALE GENOMIC DNA]</scope>
    <source>
        <strain evidence="2">cv. Fuchu</strain>
    </source>
</reference>
<evidence type="ECO:0000313" key="1">
    <source>
        <dbReference type="EMBL" id="GFZ04057.1"/>
    </source>
</evidence>
<dbReference type="EMBL" id="BJWL01000016">
    <property type="protein sequence ID" value="GFZ04057.1"/>
    <property type="molecule type" value="Genomic_DNA"/>
</dbReference>
<comment type="caution">
    <text evidence="1">The sequence shown here is derived from an EMBL/GenBank/DDBJ whole genome shotgun (WGS) entry which is preliminary data.</text>
</comment>
<gene>
    <name evidence="1" type="ORF">Acr_16g0006810</name>
</gene>
<keyword evidence="2" id="KW-1185">Reference proteome</keyword>